<reference evidence="8" key="1">
    <citation type="journal article" date="2023" name="Mol. Biol. Evol.">
        <title>Third-Generation Sequencing Reveals the Adaptive Role of the Epigenome in Three Deep-Sea Polychaetes.</title>
        <authorList>
            <person name="Perez M."/>
            <person name="Aroh O."/>
            <person name="Sun Y."/>
            <person name="Lan Y."/>
            <person name="Juniper S.K."/>
            <person name="Young C.R."/>
            <person name="Angers B."/>
            <person name="Qian P.Y."/>
        </authorList>
    </citation>
    <scope>NUCLEOTIDE SEQUENCE</scope>
    <source>
        <strain evidence="8">P08H-3</strain>
    </source>
</reference>
<dbReference type="SUPFAM" id="SSF81321">
    <property type="entry name" value="Family A G protein-coupled receptor-like"/>
    <property type="match status" value="1"/>
</dbReference>
<keyword evidence="9" id="KW-1185">Reference proteome</keyword>
<dbReference type="Gene3D" id="1.20.1070.10">
    <property type="entry name" value="Rhodopsin 7-helix transmembrane proteins"/>
    <property type="match status" value="1"/>
</dbReference>
<dbReference type="InterPro" id="IPR000276">
    <property type="entry name" value="GPCR_Rhodpsn"/>
</dbReference>
<accession>A0AAD9IYL2</accession>
<feature type="transmembrane region" description="Helical" evidence="6">
    <location>
        <begin position="150"/>
        <end position="168"/>
    </location>
</feature>
<dbReference type="PRINTS" id="PR00237">
    <property type="entry name" value="GPCRRHODOPSN"/>
</dbReference>
<dbReference type="Pfam" id="PF00001">
    <property type="entry name" value="7tm_1"/>
    <property type="match status" value="1"/>
</dbReference>
<organism evidence="8 9">
    <name type="scientific">Paralvinella palmiformis</name>
    <dbReference type="NCBI Taxonomy" id="53620"/>
    <lineage>
        <taxon>Eukaryota</taxon>
        <taxon>Metazoa</taxon>
        <taxon>Spiralia</taxon>
        <taxon>Lophotrochozoa</taxon>
        <taxon>Annelida</taxon>
        <taxon>Polychaeta</taxon>
        <taxon>Sedentaria</taxon>
        <taxon>Canalipalpata</taxon>
        <taxon>Terebellida</taxon>
        <taxon>Terebelliformia</taxon>
        <taxon>Alvinellidae</taxon>
        <taxon>Paralvinella</taxon>
    </lineage>
</organism>
<comment type="similarity">
    <text evidence="5">Belongs to the G-protein coupled receptor 1 family.</text>
</comment>
<dbReference type="CDD" id="cd00637">
    <property type="entry name" value="7tm_classA_rhodopsin-like"/>
    <property type="match status" value="1"/>
</dbReference>
<feature type="transmembrane region" description="Helical" evidence="6">
    <location>
        <begin position="293"/>
        <end position="313"/>
    </location>
</feature>
<comment type="subcellular location">
    <subcellularLocation>
        <location evidence="1">Membrane</location>
    </subcellularLocation>
</comment>
<evidence type="ECO:0000256" key="6">
    <source>
        <dbReference type="SAM" id="Phobius"/>
    </source>
</evidence>
<evidence type="ECO:0000256" key="2">
    <source>
        <dbReference type="ARBA" id="ARBA00022692"/>
    </source>
</evidence>
<dbReference type="PROSITE" id="PS50262">
    <property type="entry name" value="G_PROTEIN_RECEP_F1_2"/>
    <property type="match status" value="1"/>
</dbReference>
<keyword evidence="5" id="KW-0807">Transducer</keyword>
<feature type="transmembrane region" description="Helical" evidence="6">
    <location>
        <begin position="392"/>
        <end position="416"/>
    </location>
</feature>
<dbReference type="PANTHER" id="PTHR45698">
    <property type="entry name" value="TRACE AMINE-ASSOCIATED RECEPTOR 19N-RELATED"/>
    <property type="match status" value="1"/>
</dbReference>
<dbReference type="InterPro" id="IPR017452">
    <property type="entry name" value="GPCR_Rhodpsn_7TM"/>
</dbReference>
<proteinExistence type="inferred from homology"/>
<dbReference type="PANTHER" id="PTHR45698:SF1">
    <property type="entry name" value="TRACE AMINE-ASSOCIATED RECEPTOR 13C-LIKE"/>
    <property type="match status" value="1"/>
</dbReference>
<name>A0AAD9IYL2_9ANNE</name>
<evidence type="ECO:0000256" key="1">
    <source>
        <dbReference type="ARBA" id="ARBA00004370"/>
    </source>
</evidence>
<feature type="transmembrane region" description="Helical" evidence="6">
    <location>
        <begin position="108"/>
        <end position="130"/>
    </location>
</feature>
<protein>
    <recommendedName>
        <fullName evidence="7">G-protein coupled receptors family 1 profile domain-containing protein</fullName>
    </recommendedName>
</protein>
<keyword evidence="5" id="KW-0297">G-protein coupled receptor</keyword>
<keyword evidence="2 5" id="KW-0812">Transmembrane</keyword>
<evidence type="ECO:0000259" key="7">
    <source>
        <dbReference type="PROSITE" id="PS50262"/>
    </source>
</evidence>
<dbReference type="AlphaFoldDB" id="A0AAD9IYL2"/>
<comment type="caution">
    <text evidence="8">The sequence shown here is derived from an EMBL/GenBank/DDBJ whole genome shotgun (WGS) entry which is preliminary data.</text>
</comment>
<feature type="domain" description="G-protein coupled receptors family 1 profile" evidence="7">
    <location>
        <begin position="45"/>
        <end position="311"/>
    </location>
</feature>
<feature type="transmembrane region" description="Helical" evidence="6">
    <location>
        <begin position="259"/>
        <end position="281"/>
    </location>
</feature>
<dbReference type="GO" id="GO:0004930">
    <property type="term" value="F:G protein-coupled receptor activity"/>
    <property type="evidence" value="ECO:0007669"/>
    <property type="project" value="UniProtKB-KW"/>
</dbReference>
<keyword evidence="5" id="KW-0675">Receptor</keyword>
<dbReference type="EMBL" id="JAODUP010000890">
    <property type="protein sequence ID" value="KAK2142982.1"/>
    <property type="molecule type" value="Genomic_DNA"/>
</dbReference>
<feature type="transmembrane region" description="Helical" evidence="6">
    <location>
        <begin position="195"/>
        <end position="216"/>
    </location>
</feature>
<evidence type="ECO:0000256" key="5">
    <source>
        <dbReference type="RuleBase" id="RU000688"/>
    </source>
</evidence>
<dbReference type="Proteomes" id="UP001208570">
    <property type="component" value="Unassembled WGS sequence"/>
</dbReference>
<dbReference type="PROSITE" id="PS00237">
    <property type="entry name" value="G_PROTEIN_RECEP_F1_1"/>
    <property type="match status" value="1"/>
</dbReference>
<evidence type="ECO:0000256" key="3">
    <source>
        <dbReference type="ARBA" id="ARBA00022989"/>
    </source>
</evidence>
<sequence length="426" mass="48949">MTSVNVTTEFVRTTIEPPSDSTVMSFHEDVLKIVTIFIGVLGFTGNTFIVIVMLSCQNVRVQVTNIYLINQGIVDALASLFLTSFTLTSSDGTGLSESYNDQLLCRLWLTRFPVWGTVMSSTYSLLVLTIDRYCRIVHPFMYKKHFSKRIVVGMIIFAWFVGPLYNISWEWPTSDVIDGQCLAFSLWPSARTAQMVGITTVGLQYFFPLFTFVYCYSRIIVVIRSRVKVAPQPTQLSNQSFRARATNFRRAMKNTIKTLILVAASFVFCWTVNEMLIFMYFLGYPVDFSGTCYQFSVVAVFSNSCINPIIYLAHYDDFRYALRKLFYKSQVVELTTSNQDTMDSAQMNYSRIIIVIRGRVKVAHQLAVLSNKSFPVRANNFRRVMKNTIKTLILVAARFVFCWTFNEIFFFMYFLGYVVELADISF</sequence>
<keyword evidence="3 6" id="KW-1133">Transmembrane helix</keyword>
<gene>
    <name evidence="8" type="ORF">LSH36_890g00059</name>
</gene>
<keyword evidence="4 6" id="KW-0472">Membrane</keyword>
<dbReference type="GO" id="GO:0016020">
    <property type="term" value="C:membrane"/>
    <property type="evidence" value="ECO:0007669"/>
    <property type="project" value="UniProtKB-SubCell"/>
</dbReference>
<evidence type="ECO:0000313" key="8">
    <source>
        <dbReference type="EMBL" id="KAK2142982.1"/>
    </source>
</evidence>
<feature type="transmembrane region" description="Helical" evidence="6">
    <location>
        <begin position="66"/>
        <end position="88"/>
    </location>
</feature>
<evidence type="ECO:0000313" key="9">
    <source>
        <dbReference type="Proteomes" id="UP001208570"/>
    </source>
</evidence>
<feature type="transmembrane region" description="Helical" evidence="6">
    <location>
        <begin position="33"/>
        <end position="54"/>
    </location>
</feature>
<evidence type="ECO:0000256" key="4">
    <source>
        <dbReference type="ARBA" id="ARBA00023136"/>
    </source>
</evidence>